<evidence type="ECO:0000256" key="6">
    <source>
        <dbReference type="ARBA" id="ARBA00022679"/>
    </source>
</evidence>
<evidence type="ECO:0000256" key="1">
    <source>
        <dbReference type="ARBA" id="ARBA00004479"/>
    </source>
</evidence>
<dbReference type="EC" id="2.7.11.1" evidence="2"/>
<name>A0AAN7JSH8_9MYRT</name>
<evidence type="ECO:0000256" key="3">
    <source>
        <dbReference type="ARBA" id="ARBA00022527"/>
    </source>
</evidence>
<dbReference type="InterPro" id="IPR001611">
    <property type="entry name" value="Leu-rich_rpt"/>
</dbReference>
<dbReference type="Pfam" id="PF11721">
    <property type="entry name" value="Malectin"/>
    <property type="match status" value="1"/>
</dbReference>
<dbReference type="Gene3D" id="3.30.200.20">
    <property type="entry name" value="Phosphorylase Kinase, domain 1"/>
    <property type="match status" value="1"/>
</dbReference>
<evidence type="ECO:0000256" key="9">
    <source>
        <dbReference type="ARBA" id="ARBA00022737"/>
    </source>
</evidence>
<dbReference type="SMART" id="SM00220">
    <property type="entry name" value="S_TKc"/>
    <property type="match status" value="1"/>
</dbReference>
<dbReference type="GO" id="GO:0005524">
    <property type="term" value="F:ATP binding"/>
    <property type="evidence" value="ECO:0007669"/>
    <property type="project" value="UniProtKB-KW"/>
</dbReference>
<evidence type="ECO:0000313" key="22">
    <source>
        <dbReference type="EMBL" id="KAK4753054.1"/>
    </source>
</evidence>
<evidence type="ECO:0000256" key="17">
    <source>
        <dbReference type="ARBA" id="ARBA00047899"/>
    </source>
</evidence>
<dbReference type="GO" id="GO:0005886">
    <property type="term" value="C:plasma membrane"/>
    <property type="evidence" value="ECO:0007669"/>
    <property type="project" value="TreeGrafter"/>
</dbReference>
<dbReference type="InterPro" id="IPR000719">
    <property type="entry name" value="Prot_kinase_dom"/>
</dbReference>
<dbReference type="PANTHER" id="PTHR48006">
    <property type="entry name" value="LEUCINE-RICH REPEAT-CONTAINING PROTEIN DDB_G0281931-RELATED"/>
    <property type="match status" value="1"/>
</dbReference>
<dbReference type="PROSITE" id="PS00108">
    <property type="entry name" value="PROTEIN_KINASE_ST"/>
    <property type="match status" value="1"/>
</dbReference>
<dbReference type="PANTHER" id="PTHR48006:SF62">
    <property type="entry name" value="LEUCINE-RICH REPEAT TRANSMEMBRANE PROTEIN KINASE"/>
    <property type="match status" value="1"/>
</dbReference>
<feature type="domain" description="Protein kinase" evidence="21">
    <location>
        <begin position="701"/>
        <end position="978"/>
    </location>
</feature>
<evidence type="ECO:0000256" key="5">
    <source>
        <dbReference type="ARBA" id="ARBA00022614"/>
    </source>
</evidence>
<dbReference type="InterPro" id="IPR021720">
    <property type="entry name" value="Malectin_dom"/>
</dbReference>
<keyword evidence="8" id="KW-0732">Signal</keyword>
<keyword evidence="7 20" id="KW-0812">Transmembrane</keyword>
<dbReference type="Gene3D" id="2.60.120.430">
    <property type="entry name" value="Galactose-binding lectin"/>
    <property type="match status" value="1"/>
</dbReference>
<dbReference type="FunFam" id="1.10.510.10:FF:000044">
    <property type="entry name" value="Putative LRR receptor-like serine/threonine-protein kinase"/>
    <property type="match status" value="1"/>
</dbReference>
<comment type="catalytic activity">
    <reaction evidence="18">
        <text>L-seryl-[protein] + ATP = O-phospho-L-seryl-[protein] + ADP + H(+)</text>
        <dbReference type="Rhea" id="RHEA:17989"/>
        <dbReference type="Rhea" id="RHEA-COMP:9863"/>
        <dbReference type="Rhea" id="RHEA-COMP:11604"/>
        <dbReference type="ChEBI" id="CHEBI:15378"/>
        <dbReference type="ChEBI" id="CHEBI:29999"/>
        <dbReference type="ChEBI" id="CHEBI:30616"/>
        <dbReference type="ChEBI" id="CHEBI:83421"/>
        <dbReference type="ChEBI" id="CHEBI:456216"/>
        <dbReference type="EC" id="2.7.11.1"/>
    </reaction>
</comment>
<dbReference type="GO" id="GO:0004674">
    <property type="term" value="F:protein serine/threonine kinase activity"/>
    <property type="evidence" value="ECO:0007669"/>
    <property type="project" value="UniProtKB-KW"/>
</dbReference>
<dbReference type="PROSITE" id="PS50011">
    <property type="entry name" value="PROTEIN_KINASE_DOM"/>
    <property type="match status" value="1"/>
</dbReference>
<keyword evidence="14 20" id="KW-0472">Membrane</keyword>
<reference evidence="22 23" key="1">
    <citation type="journal article" date="2023" name="Hortic Res">
        <title>Pangenome of water caltrop reveals structural variations and asymmetric subgenome divergence after allopolyploidization.</title>
        <authorList>
            <person name="Zhang X."/>
            <person name="Chen Y."/>
            <person name="Wang L."/>
            <person name="Yuan Y."/>
            <person name="Fang M."/>
            <person name="Shi L."/>
            <person name="Lu R."/>
            <person name="Comes H.P."/>
            <person name="Ma Y."/>
            <person name="Chen Y."/>
            <person name="Huang G."/>
            <person name="Zhou Y."/>
            <person name="Zheng Z."/>
            <person name="Qiu Y."/>
        </authorList>
    </citation>
    <scope>NUCLEOTIDE SEQUENCE [LARGE SCALE GENOMIC DNA]</scope>
    <source>
        <tissue evidence="22">Roots</tissue>
    </source>
</reference>
<dbReference type="InterPro" id="IPR051824">
    <property type="entry name" value="LRR_Rcpt-Like_S/T_Kinase"/>
</dbReference>
<dbReference type="InterPro" id="IPR008271">
    <property type="entry name" value="Ser/Thr_kinase_AS"/>
</dbReference>
<keyword evidence="10" id="KW-0547">Nucleotide-binding</keyword>
<evidence type="ECO:0000256" key="7">
    <source>
        <dbReference type="ARBA" id="ARBA00022692"/>
    </source>
</evidence>
<accession>A0AAN7JSH8</accession>
<dbReference type="EMBL" id="JAXIOK010000016">
    <property type="protein sequence ID" value="KAK4753054.1"/>
    <property type="molecule type" value="Genomic_DNA"/>
</dbReference>
<dbReference type="SUPFAM" id="SSF52058">
    <property type="entry name" value="L domain-like"/>
    <property type="match status" value="1"/>
</dbReference>
<dbReference type="Proteomes" id="UP001345219">
    <property type="component" value="Chromosome 16"/>
</dbReference>
<keyword evidence="15" id="KW-0675">Receptor</keyword>
<evidence type="ECO:0000256" key="20">
    <source>
        <dbReference type="SAM" id="Phobius"/>
    </source>
</evidence>
<comment type="caution">
    <text evidence="22">The sequence shown here is derived from an EMBL/GenBank/DDBJ whole genome shotgun (WGS) entry which is preliminary data.</text>
</comment>
<dbReference type="CDD" id="cd14066">
    <property type="entry name" value="STKc_IRAK"/>
    <property type="match status" value="1"/>
</dbReference>
<dbReference type="Pfam" id="PF00560">
    <property type="entry name" value="LRR_1"/>
    <property type="match status" value="2"/>
</dbReference>
<proteinExistence type="predicted"/>
<protein>
    <recommendedName>
        <fullName evidence="2">non-specific serine/threonine protein kinase</fullName>
        <ecNumber evidence="2">2.7.11.1</ecNumber>
    </recommendedName>
</protein>
<keyword evidence="12" id="KW-0067">ATP-binding</keyword>
<dbReference type="FunFam" id="3.80.10.10:FF:000298">
    <property type="entry name" value="Putative LRR receptor-like serine/threonine-protein kinase"/>
    <property type="match status" value="1"/>
</dbReference>
<dbReference type="Pfam" id="PF07714">
    <property type="entry name" value="PK_Tyr_Ser-Thr"/>
    <property type="match status" value="1"/>
</dbReference>
<dbReference type="FunFam" id="3.80.10.10:FF:001380">
    <property type="entry name" value="Os05g0256100 protein"/>
    <property type="match status" value="1"/>
</dbReference>
<evidence type="ECO:0000256" key="13">
    <source>
        <dbReference type="ARBA" id="ARBA00022989"/>
    </source>
</evidence>
<feature type="compositionally biased region" description="Basic and acidic residues" evidence="19">
    <location>
        <begin position="1023"/>
        <end position="1045"/>
    </location>
</feature>
<keyword evidence="23" id="KW-1185">Reference proteome</keyword>
<feature type="region of interest" description="Disordered" evidence="19">
    <location>
        <begin position="1010"/>
        <end position="1045"/>
    </location>
</feature>
<evidence type="ECO:0000256" key="11">
    <source>
        <dbReference type="ARBA" id="ARBA00022777"/>
    </source>
</evidence>
<gene>
    <name evidence="22" type="ORF">SAY87_021852</name>
</gene>
<comment type="subcellular location">
    <subcellularLocation>
        <location evidence="1">Membrane</location>
        <topology evidence="1">Single-pass type I membrane protein</topology>
    </subcellularLocation>
</comment>
<comment type="catalytic activity">
    <reaction evidence="17">
        <text>L-threonyl-[protein] + ATP = O-phospho-L-threonyl-[protein] + ADP + H(+)</text>
        <dbReference type="Rhea" id="RHEA:46608"/>
        <dbReference type="Rhea" id="RHEA-COMP:11060"/>
        <dbReference type="Rhea" id="RHEA-COMP:11605"/>
        <dbReference type="ChEBI" id="CHEBI:15378"/>
        <dbReference type="ChEBI" id="CHEBI:30013"/>
        <dbReference type="ChEBI" id="CHEBI:30616"/>
        <dbReference type="ChEBI" id="CHEBI:61977"/>
        <dbReference type="ChEBI" id="CHEBI:456216"/>
        <dbReference type="EC" id="2.7.11.1"/>
    </reaction>
</comment>
<keyword evidence="16" id="KW-0325">Glycoprotein</keyword>
<evidence type="ECO:0000256" key="15">
    <source>
        <dbReference type="ARBA" id="ARBA00023170"/>
    </source>
</evidence>
<keyword evidence="13 20" id="KW-1133">Transmembrane helix</keyword>
<sequence>MMKEVSRSKPRGQPDSSATQCFFIAIVIVLISLSHTSHAQNQAQPTIDPEEGRILNSIFQKWGVKAPVGEWNISGELCSGKALNESNHNDYNNNPFIYCDCSSNGGSTCHIAILRVHALSISGTIPDELWNLTHLYLLDMGRNVLTGTVSSSIGNLNQMKYLDFGINALSGELPRELGMLSKLIDLAFGGNNFIGPLPPELGNLTQLEELYFDASGVNGTLPSTFSQLQKLKIVFASGNELTGPIPDFIGSWTQLNVLRLFGNTFDGPIPSSLSTLINMTDLRISGVLNGSSSLEFIKDMKGLKILLLRNNNISGSIPSTFGEYLNLIHLDLSFNNLHGQIPDSLFNLALLFLSLGNNSLNGTLPAYKSPSLVNIDVSYNFLTGSFPSWISSENNLNLNLVGNNFTITNAISILPSGLNCLQRNFPCYRGTPVYSSFAIKCGGKEMKSSNGVVYEGDDTALASNTYYVTDTQRWAVSNAGYFTDNSTANYIYTSGSQLTNTLDSELYETARISASSLRYYGLGLENGNYTVSINFAELAITNSNWQSLGRRVFDIYIQGNIVYKDFDIRKEAGGVSLRGVARNFTASVRDNYMEIHLFWSGKGSCCIPDPGTYGPMISAISTTPNFHPTVSNNPPLTRNKNKIELLVGIAVGVVSFLAALLVFFLIRKRKVRRACKDELLEMDNIPHTFSYAELKAATNDFSPTNKLGEGGFGPVFKGILNDGTTIAVKQLSLTSRQGKSQFATEIATISAVQHRNLVKLYGCCIEAGKQLLVYEYLENKSLDQALFGKKCLKLDWSSRYGICLGIARGLAYLHEDSRLRIVHRDVKASNILLDSKLTPKISDFGLAKLFDDKKTHISTGIAGTIGYLAPEYAMRGHLTEKSDIFAFGVVILEILSGRPNADESLGKEKAYLFEWTWNLREQNRELELVDPMISDFNREEAKRMVDIAVLCTQTSPMLRPPMSRVVSMLVDDIEVPVVTTRPGYLADWRYTDESMTTCFSMEAEAEAQRMNAHHCRAPAPSSRDGHPSLENAERPFMRDILGEGR</sequence>
<dbReference type="InterPro" id="IPR032675">
    <property type="entry name" value="LRR_dom_sf"/>
</dbReference>
<evidence type="ECO:0000256" key="14">
    <source>
        <dbReference type="ARBA" id="ARBA00023136"/>
    </source>
</evidence>
<dbReference type="FunFam" id="3.30.200.20:FF:000140">
    <property type="entry name" value="Leucine-rich repeat receptor-like protein kinase"/>
    <property type="match status" value="1"/>
</dbReference>
<evidence type="ECO:0000256" key="10">
    <source>
        <dbReference type="ARBA" id="ARBA00022741"/>
    </source>
</evidence>
<evidence type="ECO:0000256" key="16">
    <source>
        <dbReference type="ARBA" id="ARBA00023180"/>
    </source>
</evidence>
<organism evidence="22 23">
    <name type="scientific">Trapa incisa</name>
    <dbReference type="NCBI Taxonomy" id="236973"/>
    <lineage>
        <taxon>Eukaryota</taxon>
        <taxon>Viridiplantae</taxon>
        <taxon>Streptophyta</taxon>
        <taxon>Embryophyta</taxon>
        <taxon>Tracheophyta</taxon>
        <taxon>Spermatophyta</taxon>
        <taxon>Magnoliopsida</taxon>
        <taxon>eudicotyledons</taxon>
        <taxon>Gunneridae</taxon>
        <taxon>Pentapetalae</taxon>
        <taxon>rosids</taxon>
        <taxon>malvids</taxon>
        <taxon>Myrtales</taxon>
        <taxon>Lythraceae</taxon>
        <taxon>Trapa</taxon>
    </lineage>
</organism>
<dbReference type="AlphaFoldDB" id="A0AAN7JSH8"/>
<keyword evidence="9" id="KW-0677">Repeat</keyword>
<dbReference type="FunFam" id="2.60.120.430:FF:000002">
    <property type="entry name" value="Leucine-rich repeat receptor-like protein kinase"/>
    <property type="match status" value="1"/>
</dbReference>
<dbReference type="InterPro" id="IPR011009">
    <property type="entry name" value="Kinase-like_dom_sf"/>
</dbReference>
<keyword evidence="5" id="KW-0433">Leucine-rich repeat</keyword>
<evidence type="ECO:0000256" key="2">
    <source>
        <dbReference type="ARBA" id="ARBA00012513"/>
    </source>
</evidence>
<evidence type="ECO:0000256" key="18">
    <source>
        <dbReference type="ARBA" id="ARBA00048679"/>
    </source>
</evidence>
<dbReference type="Gene3D" id="3.80.10.10">
    <property type="entry name" value="Ribonuclease Inhibitor"/>
    <property type="match status" value="3"/>
</dbReference>
<evidence type="ECO:0000256" key="12">
    <source>
        <dbReference type="ARBA" id="ARBA00022840"/>
    </source>
</evidence>
<evidence type="ECO:0000256" key="4">
    <source>
        <dbReference type="ARBA" id="ARBA00022553"/>
    </source>
</evidence>
<keyword evidence="3" id="KW-0723">Serine/threonine-protein kinase</keyword>
<evidence type="ECO:0000256" key="19">
    <source>
        <dbReference type="SAM" id="MobiDB-lite"/>
    </source>
</evidence>
<keyword evidence="6" id="KW-0808">Transferase</keyword>
<dbReference type="Gene3D" id="1.10.510.10">
    <property type="entry name" value="Transferase(Phosphotransferase) domain 1"/>
    <property type="match status" value="1"/>
</dbReference>
<dbReference type="SUPFAM" id="SSF56112">
    <property type="entry name" value="Protein kinase-like (PK-like)"/>
    <property type="match status" value="1"/>
</dbReference>
<keyword evidence="11" id="KW-0418">Kinase</keyword>
<evidence type="ECO:0000313" key="23">
    <source>
        <dbReference type="Proteomes" id="UP001345219"/>
    </source>
</evidence>
<evidence type="ECO:0000256" key="8">
    <source>
        <dbReference type="ARBA" id="ARBA00022729"/>
    </source>
</evidence>
<keyword evidence="4" id="KW-0597">Phosphoprotein</keyword>
<dbReference type="InterPro" id="IPR001245">
    <property type="entry name" value="Ser-Thr/Tyr_kinase_cat_dom"/>
</dbReference>
<feature type="transmembrane region" description="Helical" evidence="20">
    <location>
        <begin position="645"/>
        <end position="666"/>
    </location>
</feature>
<evidence type="ECO:0000259" key="21">
    <source>
        <dbReference type="PROSITE" id="PS50011"/>
    </source>
</evidence>